<feature type="non-terminal residue" evidence="2">
    <location>
        <position position="84"/>
    </location>
</feature>
<name>A0A8S2T4L8_9BILA</name>
<dbReference type="AlphaFoldDB" id="A0A8S2T4L8"/>
<protein>
    <submittedName>
        <fullName evidence="2">Uncharacterized protein</fullName>
    </submittedName>
</protein>
<dbReference type="EMBL" id="CAJOBJ010054552">
    <property type="protein sequence ID" value="CAF4389884.1"/>
    <property type="molecule type" value="Genomic_DNA"/>
</dbReference>
<organism evidence="2 4">
    <name type="scientific">Rotaria magnacalcarata</name>
    <dbReference type="NCBI Taxonomy" id="392030"/>
    <lineage>
        <taxon>Eukaryota</taxon>
        <taxon>Metazoa</taxon>
        <taxon>Spiralia</taxon>
        <taxon>Gnathifera</taxon>
        <taxon>Rotifera</taxon>
        <taxon>Eurotatoria</taxon>
        <taxon>Bdelloidea</taxon>
        <taxon>Philodinida</taxon>
        <taxon>Philodinidae</taxon>
        <taxon>Rotaria</taxon>
    </lineage>
</organism>
<dbReference type="Proteomes" id="UP000681967">
    <property type="component" value="Unassembled WGS sequence"/>
</dbReference>
<evidence type="ECO:0000313" key="2">
    <source>
        <dbReference type="EMBL" id="CAF4267297.1"/>
    </source>
</evidence>
<feature type="compositionally biased region" description="Basic and acidic residues" evidence="1">
    <location>
        <begin position="69"/>
        <end position="84"/>
    </location>
</feature>
<sequence>MFINKNVEPLNLSSEITDAELNEAQQKDDEKEEMTFEKEPLSKRLNIVNRLLRYLWYKRSVSDEDDELENNKALDNHIEKKILS</sequence>
<accession>A0A8S2T4L8</accession>
<evidence type="ECO:0000313" key="3">
    <source>
        <dbReference type="EMBL" id="CAF4389884.1"/>
    </source>
</evidence>
<gene>
    <name evidence="2" type="ORF">BYL167_LOCUS26179</name>
    <name evidence="3" type="ORF">GIL414_LOCUS29678</name>
</gene>
<reference evidence="2" key="1">
    <citation type="submission" date="2021-02" db="EMBL/GenBank/DDBJ databases">
        <authorList>
            <person name="Nowell W R."/>
        </authorList>
    </citation>
    <scope>NUCLEOTIDE SEQUENCE</scope>
</reference>
<proteinExistence type="predicted"/>
<feature type="region of interest" description="Disordered" evidence="1">
    <location>
        <begin position="65"/>
        <end position="84"/>
    </location>
</feature>
<evidence type="ECO:0000313" key="4">
    <source>
        <dbReference type="Proteomes" id="UP000681967"/>
    </source>
</evidence>
<evidence type="ECO:0000256" key="1">
    <source>
        <dbReference type="SAM" id="MobiDB-lite"/>
    </source>
</evidence>
<dbReference type="Proteomes" id="UP000681720">
    <property type="component" value="Unassembled WGS sequence"/>
</dbReference>
<dbReference type="EMBL" id="CAJOBH010029132">
    <property type="protein sequence ID" value="CAF4267297.1"/>
    <property type="molecule type" value="Genomic_DNA"/>
</dbReference>
<comment type="caution">
    <text evidence="2">The sequence shown here is derived from an EMBL/GenBank/DDBJ whole genome shotgun (WGS) entry which is preliminary data.</text>
</comment>